<evidence type="ECO:0000256" key="6">
    <source>
        <dbReference type="ARBA" id="ARBA00022617"/>
    </source>
</evidence>
<feature type="domain" description="VWFC" evidence="24">
    <location>
        <begin position="1552"/>
        <end position="1613"/>
    </location>
</feature>
<dbReference type="InterPro" id="IPR003591">
    <property type="entry name" value="Leu-rich_rpt_typical-subtyp"/>
</dbReference>
<dbReference type="PANTHER" id="PTHR11475">
    <property type="entry name" value="OXIDASE/PEROXIDASE"/>
    <property type="match status" value="1"/>
</dbReference>
<keyword evidence="27" id="KW-1185">Reference proteome</keyword>
<dbReference type="PRINTS" id="PR00457">
    <property type="entry name" value="ANPEROXIDASE"/>
</dbReference>
<evidence type="ECO:0000313" key="27">
    <source>
        <dbReference type="Proteomes" id="UP000095300"/>
    </source>
</evidence>
<dbReference type="InterPro" id="IPR013098">
    <property type="entry name" value="Ig_I-set"/>
</dbReference>
<comment type="similarity">
    <text evidence="20">Belongs to the peroxidase family. XPO subfamily.</text>
</comment>
<evidence type="ECO:0000259" key="25">
    <source>
        <dbReference type="PROSITE" id="PS50835"/>
    </source>
</evidence>
<feature type="chain" id="PRO_5009328145" evidence="23">
    <location>
        <begin position="29"/>
        <end position="1681"/>
    </location>
</feature>
<evidence type="ECO:0000256" key="14">
    <source>
        <dbReference type="ARBA" id="ARBA00023319"/>
    </source>
</evidence>
<evidence type="ECO:0000313" key="26">
    <source>
        <dbReference type="EnsemblMetazoa" id="SCAU016168-PA"/>
    </source>
</evidence>
<evidence type="ECO:0000256" key="22">
    <source>
        <dbReference type="SAM" id="MobiDB-lite"/>
    </source>
</evidence>
<dbReference type="Pfam" id="PF00093">
    <property type="entry name" value="VWC"/>
    <property type="match status" value="1"/>
</dbReference>
<dbReference type="InterPro" id="IPR000372">
    <property type="entry name" value="LRRNT"/>
</dbReference>
<dbReference type="CDD" id="cd09826">
    <property type="entry name" value="peroxidasin_like"/>
    <property type="match status" value="1"/>
</dbReference>
<dbReference type="Gene3D" id="2.60.40.10">
    <property type="entry name" value="Immunoglobulins"/>
    <property type="match status" value="4"/>
</dbReference>
<evidence type="ECO:0000256" key="10">
    <source>
        <dbReference type="ARBA" id="ARBA00023002"/>
    </source>
</evidence>
<feature type="domain" description="Ig-like" evidence="25">
    <location>
        <begin position="647"/>
        <end position="736"/>
    </location>
</feature>
<dbReference type="Gene3D" id="1.10.640.10">
    <property type="entry name" value="Haem peroxidase domain superfamily, animal type"/>
    <property type="match status" value="1"/>
</dbReference>
<dbReference type="FunFam" id="1.10.640.10:FF:000001">
    <property type="entry name" value="Peroxidasin homolog"/>
    <property type="match status" value="1"/>
</dbReference>
<dbReference type="Gene3D" id="6.20.200.20">
    <property type="match status" value="2"/>
</dbReference>
<keyword evidence="6 21" id="KW-0349">Heme</keyword>
<feature type="compositionally biased region" description="Basic and acidic residues" evidence="22">
    <location>
        <begin position="387"/>
        <end position="396"/>
    </location>
</feature>
<dbReference type="InterPro" id="IPR032675">
    <property type="entry name" value="LRR_dom_sf"/>
</dbReference>
<dbReference type="FunFam" id="2.60.40.10:FF:001851">
    <property type="entry name" value="Peroxidasin"/>
    <property type="match status" value="1"/>
</dbReference>
<dbReference type="SUPFAM" id="SSF57603">
    <property type="entry name" value="FnI-like domain"/>
    <property type="match status" value="2"/>
</dbReference>
<dbReference type="Pfam" id="PF03098">
    <property type="entry name" value="An_peroxidase"/>
    <property type="match status" value="1"/>
</dbReference>
<keyword evidence="9" id="KW-0677">Repeat</keyword>
<dbReference type="CDD" id="cd00096">
    <property type="entry name" value="Ig"/>
    <property type="match status" value="1"/>
</dbReference>
<evidence type="ECO:0000256" key="13">
    <source>
        <dbReference type="ARBA" id="ARBA00023180"/>
    </source>
</evidence>
<keyword evidence="13" id="KW-0325">Glycoprotein</keyword>
<comment type="catalytic activity">
    <reaction evidence="17">
        <text>L-lysyl-[collagen] + L-methionyl-[collagen] + hypobromite = [collagen]-L-lysyl-N-S-L-methionyl-[collagen] + bromide + H2O + H(+)</text>
        <dbReference type="Rhea" id="RHEA:66024"/>
        <dbReference type="Rhea" id="RHEA-COMP:12751"/>
        <dbReference type="Rhea" id="RHEA-COMP:16949"/>
        <dbReference type="Rhea" id="RHEA-COMP:16951"/>
        <dbReference type="ChEBI" id="CHEBI:15377"/>
        <dbReference type="ChEBI" id="CHEBI:15378"/>
        <dbReference type="ChEBI" id="CHEBI:15858"/>
        <dbReference type="ChEBI" id="CHEBI:16044"/>
        <dbReference type="ChEBI" id="CHEBI:29250"/>
        <dbReference type="ChEBI" id="CHEBI:29969"/>
        <dbReference type="ChEBI" id="CHEBI:166867"/>
    </reaction>
    <physiologicalReaction direction="left-to-right" evidence="17">
        <dbReference type="Rhea" id="RHEA:66025"/>
    </physiologicalReaction>
</comment>
<dbReference type="GO" id="GO:0046872">
    <property type="term" value="F:metal ion binding"/>
    <property type="evidence" value="ECO:0007669"/>
    <property type="project" value="UniProtKB-KW"/>
</dbReference>
<dbReference type="SMART" id="SM00369">
    <property type="entry name" value="LRR_TYP"/>
    <property type="match status" value="5"/>
</dbReference>
<feature type="binding site" description="axial binding residue" evidence="21">
    <location>
        <position position="1208"/>
    </location>
    <ligand>
        <name>heme b</name>
        <dbReference type="ChEBI" id="CHEBI:60344"/>
    </ligand>
    <ligandPart>
        <name>Fe</name>
        <dbReference type="ChEBI" id="CHEBI:18248"/>
    </ligandPart>
</feature>
<evidence type="ECO:0000256" key="3">
    <source>
        <dbReference type="ARBA" id="ARBA00022525"/>
    </source>
</evidence>
<evidence type="ECO:0000256" key="16">
    <source>
        <dbReference type="ARBA" id="ARBA00047610"/>
    </source>
</evidence>
<protein>
    <submittedName>
        <fullName evidence="26">Uncharacterized protein</fullName>
    </submittedName>
</protein>
<keyword evidence="4" id="KW-0575">Peroxidase</keyword>
<proteinExistence type="inferred from homology"/>
<evidence type="ECO:0000256" key="1">
    <source>
        <dbReference type="ARBA" id="ARBA00001970"/>
    </source>
</evidence>
<keyword evidence="14" id="KW-0393">Immunoglobulin domain</keyword>
<evidence type="ECO:0000256" key="19">
    <source>
        <dbReference type="ARBA" id="ARBA00049501"/>
    </source>
</evidence>
<comment type="cofactor">
    <cofactor evidence="1">
        <name>heme b</name>
        <dbReference type="ChEBI" id="CHEBI:60344"/>
    </cofactor>
</comment>
<comment type="catalytic activity">
    <reaction evidence="19">
        <text>hypobromite + L-tyrosyl-[protein] + H(+) = 3-bromo-L-tyrosyl-[protein] + H2O</text>
        <dbReference type="Rhea" id="RHEA:69356"/>
        <dbReference type="Rhea" id="RHEA-COMP:10136"/>
        <dbReference type="Rhea" id="RHEA-COMP:17686"/>
        <dbReference type="ChEBI" id="CHEBI:15377"/>
        <dbReference type="ChEBI" id="CHEBI:15378"/>
        <dbReference type="ChEBI" id="CHEBI:29250"/>
        <dbReference type="ChEBI" id="CHEBI:46858"/>
        <dbReference type="ChEBI" id="CHEBI:183512"/>
    </reaction>
    <physiologicalReaction direction="left-to-right" evidence="19">
        <dbReference type="Rhea" id="RHEA:69357"/>
    </physiologicalReaction>
</comment>
<feature type="domain" description="Ig-like" evidence="25">
    <location>
        <begin position="550"/>
        <end position="639"/>
    </location>
</feature>
<evidence type="ECO:0000256" key="11">
    <source>
        <dbReference type="ARBA" id="ARBA00023004"/>
    </source>
</evidence>
<dbReference type="SMART" id="SM00408">
    <property type="entry name" value="IGc2"/>
    <property type="match status" value="4"/>
</dbReference>
<evidence type="ECO:0000256" key="12">
    <source>
        <dbReference type="ARBA" id="ARBA00023157"/>
    </source>
</evidence>
<reference evidence="26" key="1">
    <citation type="submission" date="2020-05" db="UniProtKB">
        <authorList>
            <consortium name="EnsemblMetazoa"/>
        </authorList>
    </citation>
    <scope>IDENTIFICATION</scope>
    <source>
        <strain evidence="26">USDA</strain>
    </source>
</reference>
<evidence type="ECO:0000256" key="4">
    <source>
        <dbReference type="ARBA" id="ARBA00022559"/>
    </source>
</evidence>
<keyword evidence="12" id="KW-1015">Disulfide bond</keyword>
<evidence type="ECO:0000256" key="7">
    <source>
        <dbReference type="ARBA" id="ARBA00022723"/>
    </source>
</evidence>
<dbReference type="GO" id="GO:0004601">
    <property type="term" value="F:peroxidase activity"/>
    <property type="evidence" value="ECO:0007669"/>
    <property type="project" value="UniProtKB-KW"/>
</dbReference>
<keyword evidence="11 21" id="KW-0408">Iron</keyword>
<feature type="domain" description="Ig-like" evidence="25">
    <location>
        <begin position="458"/>
        <end position="545"/>
    </location>
</feature>
<feature type="signal peptide" evidence="23">
    <location>
        <begin position="1"/>
        <end position="28"/>
    </location>
</feature>
<dbReference type="InterPro" id="IPR001007">
    <property type="entry name" value="VWF_dom"/>
</dbReference>
<dbReference type="InterPro" id="IPR037120">
    <property type="entry name" value="Haem_peroxidase_sf_animal"/>
</dbReference>
<keyword evidence="5" id="KW-0433">Leucine-rich repeat</keyword>
<dbReference type="InterPro" id="IPR001611">
    <property type="entry name" value="Leu-rich_rpt"/>
</dbReference>
<feature type="region of interest" description="Disordered" evidence="22">
    <location>
        <begin position="382"/>
        <end position="461"/>
    </location>
</feature>
<dbReference type="InterPro" id="IPR010255">
    <property type="entry name" value="Haem_peroxidase_sf"/>
</dbReference>
<organism evidence="26 27">
    <name type="scientific">Stomoxys calcitrans</name>
    <name type="common">Stable fly</name>
    <name type="synonym">Conops calcitrans</name>
    <dbReference type="NCBI Taxonomy" id="35570"/>
    <lineage>
        <taxon>Eukaryota</taxon>
        <taxon>Metazoa</taxon>
        <taxon>Ecdysozoa</taxon>
        <taxon>Arthropoda</taxon>
        <taxon>Hexapoda</taxon>
        <taxon>Insecta</taxon>
        <taxon>Pterygota</taxon>
        <taxon>Neoptera</taxon>
        <taxon>Endopterygota</taxon>
        <taxon>Diptera</taxon>
        <taxon>Brachycera</taxon>
        <taxon>Muscomorpha</taxon>
        <taxon>Muscoidea</taxon>
        <taxon>Muscidae</taxon>
        <taxon>Stomoxys</taxon>
    </lineage>
</organism>
<dbReference type="FunFam" id="2.60.40.10:FF:000032">
    <property type="entry name" value="palladin isoform X1"/>
    <property type="match status" value="2"/>
</dbReference>
<comment type="catalytic activity">
    <reaction evidence="15">
        <text>bromide + H2O2 = hypobromite + H2O</text>
        <dbReference type="Rhea" id="RHEA:66016"/>
        <dbReference type="ChEBI" id="CHEBI:15377"/>
        <dbReference type="ChEBI" id="CHEBI:15858"/>
        <dbReference type="ChEBI" id="CHEBI:16240"/>
        <dbReference type="ChEBI" id="CHEBI:29250"/>
    </reaction>
    <physiologicalReaction direction="left-to-right" evidence="15">
        <dbReference type="Rhea" id="RHEA:66017"/>
    </physiologicalReaction>
</comment>
<keyword evidence="7 21" id="KW-0479">Metal-binding</keyword>
<dbReference type="InterPro" id="IPR013783">
    <property type="entry name" value="Ig-like_fold"/>
</dbReference>
<dbReference type="PROSITE" id="PS51257">
    <property type="entry name" value="PROKAR_LIPOPROTEIN"/>
    <property type="match status" value="1"/>
</dbReference>
<dbReference type="PROSITE" id="PS50835">
    <property type="entry name" value="IG_LIKE"/>
    <property type="match status" value="4"/>
</dbReference>
<dbReference type="PROSITE" id="PS50292">
    <property type="entry name" value="PEROXIDASE_3"/>
    <property type="match status" value="1"/>
</dbReference>
<evidence type="ECO:0000256" key="8">
    <source>
        <dbReference type="ARBA" id="ARBA00022729"/>
    </source>
</evidence>
<keyword evidence="10" id="KW-0560">Oxidoreductase</keyword>
<evidence type="ECO:0000256" key="20">
    <source>
        <dbReference type="ARBA" id="ARBA00061342"/>
    </source>
</evidence>
<evidence type="ECO:0000256" key="23">
    <source>
        <dbReference type="SAM" id="SignalP"/>
    </source>
</evidence>
<dbReference type="InterPro" id="IPR036179">
    <property type="entry name" value="Ig-like_dom_sf"/>
</dbReference>
<dbReference type="InterPro" id="IPR003599">
    <property type="entry name" value="Ig_sub"/>
</dbReference>
<dbReference type="Pfam" id="PF13855">
    <property type="entry name" value="LRR_8"/>
    <property type="match status" value="2"/>
</dbReference>
<keyword evidence="3" id="KW-0964">Secreted</keyword>
<dbReference type="STRING" id="35570.A0A1I8QDU7"/>
<dbReference type="PANTHER" id="PTHR11475:SF58">
    <property type="entry name" value="PEROXIDASIN"/>
    <property type="match status" value="1"/>
</dbReference>
<evidence type="ECO:0000256" key="17">
    <source>
        <dbReference type="ARBA" id="ARBA00048396"/>
    </source>
</evidence>
<dbReference type="InterPro" id="IPR003598">
    <property type="entry name" value="Ig_sub2"/>
</dbReference>
<dbReference type="PROSITE" id="PS01208">
    <property type="entry name" value="VWFC_1"/>
    <property type="match status" value="2"/>
</dbReference>
<evidence type="ECO:0000256" key="18">
    <source>
        <dbReference type="ARBA" id="ARBA00048887"/>
    </source>
</evidence>
<comment type="catalytic activity">
    <reaction evidence="18">
        <text>L-tyrosyl-[protein] + bromide + H2O2 + H(+) = 3-bromo-L-tyrosyl-[protein] + 2 H2O</text>
        <dbReference type="Rhea" id="RHEA:69360"/>
        <dbReference type="Rhea" id="RHEA-COMP:10136"/>
        <dbReference type="Rhea" id="RHEA-COMP:17686"/>
        <dbReference type="ChEBI" id="CHEBI:15377"/>
        <dbReference type="ChEBI" id="CHEBI:15378"/>
        <dbReference type="ChEBI" id="CHEBI:15858"/>
        <dbReference type="ChEBI" id="CHEBI:16240"/>
        <dbReference type="ChEBI" id="CHEBI:46858"/>
        <dbReference type="ChEBI" id="CHEBI:183512"/>
    </reaction>
    <physiologicalReaction direction="left-to-right" evidence="18">
        <dbReference type="Rhea" id="RHEA:69361"/>
    </physiologicalReaction>
</comment>
<dbReference type="SUPFAM" id="SSF48726">
    <property type="entry name" value="Immunoglobulin"/>
    <property type="match status" value="4"/>
</dbReference>
<dbReference type="EnsemblMetazoa" id="SCAU016168-RA">
    <property type="protein sequence ID" value="SCAU016168-PA"/>
    <property type="gene ID" value="SCAU016168"/>
</dbReference>
<dbReference type="SMART" id="SM00013">
    <property type="entry name" value="LRRNT"/>
    <property type="match status" value="1"/>
</dbReference>
<dbReference type="InterPro" id="IPR034824">
    <property type="entry name" value="Peroxidasin_peroxidase"/>
</dbReference>
<dbReference type="VEuPathDB" id="VectorBase:SCAU016168"/>
<dbReference type="InterPro" id="IPR007110">
    <property type="entry name" value="Ig-like_dom"/>
</dbReference>
<dbReference type="Gene3D" id="3.80.10.10">
    <property type="entry name" value="Ribonuclease Inhibitor"/>
    <property type="match status" value="1"/>
</dbReference>
<comment type="subcellular location">
    <subcellularLocation>
        <location evidence="2">Secreted</location>
    </subcellularLocation>
</comment>
<evidence type="ECO:0000259" key="24">
    <source>
        <dbReference type="PROSITE" id="PS50184"/>
    </source>
</evidence>
<feature type="domain" description="VWFC" evidence="24">
    <location>
        <begin position="1610"/>
        <end position="1671"/>
    </location>
</feature>
<dbReference type="SUPFAM" id="SSF48113">
    <property type="entry name" value="Heme-dependent peroxidases"/>
    <property type="match status" value="1"/>
</dbReference>
<evidence type="ECO:0000256" key="2">
    <source>
        <dbReference type="ARBA" id="ARBA00004613"/>
    </source>
</evidence>
<keyword evidence="8 23" id="KW-0732">Signal</keyword>
<evidence type="ECO:0000256" key="15">
    <source>
        <dbReference type="ARBA" id="ARBA00047544"/>
    </source>
</evidence>
<dbReference type="SUPFAM" id="SSF52058">
    <property type="entry name" value="L domain-like"/>
    <property type="match status" value="1"/>
</dbReference>
<evidence type="ECO:0000256" key="5">
    <source>
        <dbReference type="ARBA" id="ARBA00022614"/>
    </source>
</evidence>
<dbReference type="SMART" id="SM00214">
    <property type="entry name" value="VWC"/>
    <property type="match status" value="2"/>
</dbReference>
<comment type="catalytic activity">
    <reaction evidence="16">
        <text>L-lysyl-[collagen] + L-methionyl-[collagen] + H2O2 = [collagen]-L-lysyl-N-S-L-methionyl-[collagen] + 2 H2O + H(+)</text>
        <dbReference type="Rhea" id="RHEA:66020"/>
        <dbReference type="Rhea" id="RHEA-COMP:12751"/>
        <dbReference type="Rhea" id="RHEA-COMP:16949"/>
        <dbReference type="Rhea" id="RHEA-COMP:16951"/>
        <dbReference type="ChEBI" id="CHEBI:15377"/>
        <dbReference type="ChEBI" id="CHEBI:15378"/>
        <dbReference type="ChEBI" id="CHEBI:16044"/>
        <dbReference type="ChEBI" id="CHEBI:16240"/>
        <dbReference type="ChEBI" id="CHEBI:29969"/>
        <dbReference type="ChEBI" id="CHEBI:166867"/>
    </reaction>
    <physiologicalReaction direction="left-to-right" evidence="16">
        <dbReference type="Rhea" id="RHEA:66021"/>
    </physiologicalReaction>
</comment>
<dbReference type="PROSITE" id="PS51450">
    <property type="entry name" value="LRR"/>
    <property type="match status" value="1"/>
</dbReference>
<dbReference type="Proteomes" id="UP000095300">
    <property type="component" value="Unassembled WGS sequence"/>
</dbReference>
<dbReference type="FunFam" id="2.60.40.10:FF:000612">
    <property type="entry name" value="palladin isoform X1"/>
    <property type="match status" value="1"/>
</dbReference>
<dbReference type="InterPro" id="IPR019791">
    <property type="entry name" value="Haem_peroxidase_animal"/>
</dbReference>
<evidence type="ECO:0000256" key="9">
    <source>
        <dbReference type="ARBA" id="ARBA00022737"/>
    </source>
</evidence>
<dbReference type="PROSITE" id="PS50184">
    <property type="entry name" value="VWFC_2"/>
    <property type="match status" value="2"/>
</dbReference>
<dbReference type="Pfam" id="PF07679">
    <property type="entry name" value="I-set"/>
    <property type="match status" value="4"/>
</dbReference>
<name>A0A1I8QDU7_STOCA</name>
<accession>A0A1I8QDU7</accession>
<feature type="compositionally biased region" description="Low complexity" evidence="22">
    <location>
        <begin position="434"/>
        <end position="447"/>
    </location>
</feature>
<dbReference type="GO" id="GO:0020037">
    <property type="term" value="F:heme binding"/>
    <property type="evidence" value="ECO:0007669"/>
    <property type="project" value="InterPro"/>
</dbReference>
<evidence type="ECO:0000256" key="21">
    <source>
        <dbReference type="PIRSR" id="PIRSR619791-2"/>
    </source>
</evidence>
<sequence>MTRNFIVLTTLWLWLLLTTVCGPSLAMACPDNCNCFQRTVRCIRSRLTTIPRVPLDTKVLDLRYNNFEEIPSRAFEGLSKVTTLFLNENEISNLQEGAFEGLPSLRFLYLNSNRITRLPRNIFQSLRQLEGIYLENNNIYQIDADTFANLPLLNRLFMFKNKLTNLPPDAFTRLPSLKRLRLEENPIDCNCGVYSLWRYYQQHPQRKLITIALTCETPSTLYRYVFTGLQEYHFHCKKPEIVTAPHDMHLTTGESVELPCRMVGDPQPEIIWMQNTNEISQDYAPKMQVLSTGTLKINDVNANDIGIYECIGRNEVGETRTQPIRMMVENEIPIHGIGIETGFGIGNNNNDNYHYISNGNNNNQVWNQPQIPYQGGRGHFDAANGRHYPEFTHGNEHQQQQPFSTWHRPEQTPSAYLPTQRQPHQPYPQPHLQPRPQQTRQQTTTQSPPTPAPEPHAPIFIHSPSDATVALNGDPVRLDCSASGLPVPEIMWYYNGRMVVQSTDALRIHANGSLVIVKPTLLQAGIYRCEATNSLGKVEATANIDVKELPVILMAPQNQTVKVGKSFILECDADGNPIPTISWQFNGEPITPVADSDHVVLENENTELIINKAQETDSGVYTCIAENDNGRTNLSATIRVERVRSAPRLLIEPFNLDALSGTSIELPCKTEETDGIQITWRRDGRIIDPNVQTSNKYEISGTGSLFVRNVTIFDGGRYECSVKNDFGRSTASAFVTIRSNDDLAPGDRYVRIAFEEAAKEIDLAINNTIDTLFINRNRTKPNGEAAPPNYADLLKVFRFPTGEARQLARAAEIYERTLVNIRKHVLKGDNLTIESDKYKFKDLLSREHLHLVAELSGCMEHREMPNCTDMCFHSKYRSIDGTCNNLLHPTWGSSLTAFRRLEKPIYENGFSLPIGWMKEKLYAGFEKPSSRLVSTTLIATKEITPDDRITHMVMQWGQFLDHDLDHAIPSVSSESWDGVDCKKTCEFAPPCYPIEVPPNDPRITNRRCIDLVRSSSICGSGMTSVFFDSVQHREQINQLTSYIDASQVYGYNEAFANELRNVTTDDGLLRVGIHFPNQKDMLPFAAPQDGMDCRRNLDENQMNCFVSGDIRVNEQVGLLAMHTVWMREHNRIAIALKEINPQWDGDTLYHETRKIVGAQMQHITYKYWLPLIVGESGMQMLGEYKGYNSSVNPTIANEFATVALRFGHTLINPILHRLNSSFEPIPQGHLQLHKAFFAPWRLVYEGGVDPLMRGMFATPAKLKLPGQNLNTELTEKLFQTAHAVALDLAAINIQRGRDHGIPGYNAYRKLCNLTEAQTFDDLANEITDKDVRDKLKELYGHPDNIDVWVGGVLEDQLEGAKVGPLFQCLLVEQFRRLRDGDRFYYENPTVFLPQQLEQIKQANFGRVLCDTGDKIEEVTDNVFILAKHQGGYKKCDEIPGINLYFWQDCAACSSLPPLFDTYVPQTYVQKNRAKRSIMAKQQPLQEEEESAVEYDSFNKIEELMDINEERVSGLEEVISVFQKELKKMHKKMHKLEEACDSPSPKDKPSKRNHCVDDNGTTRLNNEVWSPDYCTKCECRRAQITCTKEKCGEVHCEPGIDPITPPMACCPHCPHLFNKTPLKNEVWSPDYCTKCECRRAQITCTKEKCGEVHCEPGIDPITPPMACCPHCPHLFNKTPLKN</sequence>
<dbReference type="SMART" id="SM00409">
    <property type="entry name" value="IG"/>
    <property type="match status" value="4"/>
</dbReference>
<dbReference type="GO" id="GO:0005615">
    <property type="term" value="C:extracellular space"/>
    <property type="evidence" value="ECO:0007669"/>
    <property type="project" value="TreeGrafter"/>
</dbReference>
<dbReference type="GO" id="GO:0006979">
    <property type="term" value="P:response to oxidative stress"/>
    <property type="evidence" value="ECO:0007669"/>
    <property type="project" value="InterPro"/>
</dbReference>
<feature type="domain" description="Ig-like" evidence="25">
    <location>
        <begin position="239"/>
        <end position="325"/>
    </location>
</feature>